<feature type="signal peptide" evidence="1">
    <location>
        <begin position="1"/>
        <end position="28"/>
    </location>
</feature>
<dbReference type="InParanoid" id="G2YRA4"/>
<dbReference type="HOGENOM" id="CLU_3068443_0_0_1"/>
<reference evidence="3" key="1">
    <citation type="journal article" date="2011" name="PLoS Genet.">
        <title>Genomic analysis of the necrotrophic fungal pathogens Sclerotinia sclerotiorum and Botrytis cinerea.</title>
        <authorList>
            <person name="Amselem J."/>
            <person name="Cuomo C.A."/>
            <person name="van Kan J.A."/>
            <person name="Viaud M."/>
            <person name="Benito E.P."/>
            <person name="Couloux A."/>
            <person name="Coutinho P.M."/>
            <person name="de Vries R.P."/>
            <person name="Dyer P.S."/>
            <person name="Fillinger S."/>
            <person name="Fournier E."/>
            <person name="Gout L."/>
            <person name="Hahn M."/>
            <person name="Kohn L."/>
            <person name="Lapalu N."/>
            <person name="Plummer K.M."/>
            <person name="Pradier J.M."/>
            <person name="Quevillon E."/>
            <person name="Sharon A."/>
            <person name="Simon A."/>
            <person name="ten Have A."/>
            <person name="Tudzynski B."/>
            <person name="Tudzynski P."/>
            <person name="Wincker P."/>
            <person name="Andrew M."/>
            <person name="Anthouard V."/>
            <person name="Beever R.E."/>
            <person name="Beffa R."/>
            <person name="Benoit I."/>
            <person name="Bouzid O."/>
            <person name="Brault B."/>
            <person name="Chen Z."/>
            <person name="Choquer M."/>
            <person name="Collemare J."/>
            <person name="Cotton P."/>
            <person name="Danchin E.G."/>
            <person name="Da Silva C."/>
            <person name="Gautier A."/>
            <person name="Giraud C."/>
            <person name="Giraud T."/>
            <person name="Gonzalez C."/>
            <person name="Grossetete S."/>
            <person name="Guldener U."/>
            <person name="Henrissat B."/>
            <person name="Howlett B.J."/>
            <person name="Kodira C."/>
            <person name="Kretschmer M."/>
            <person name="Lappartient A."/>
            <person name="Leroch M."/>
            <person name="Levis C."/>
            <person name="Mauceli E."/>
            <person name="Neuveglise C."/>
            <person name="Oeser B."/>
            <person name="Pearson M."/>
            <person name="Poulain J."/>
            <person name="Poussereau N."/>
            <person name="Quesneville H."/>
            <person name="Rascle C."/>
            <person name="Schumacher J."/>
            <person name="Segurens B."/>
            <person name="Sexton A."/>
            <person name="Silva E."/>
            <person name="Sirven C."/>
            <person name="Soanes D.M."/>
            <person name="Talbot N.J."/>
            <person name="Templeton M."/>
            <person name="Yandava C."/>
            <person name="Yarden O."/>
            <person name="Zeng Q."/>
            <person name="Rollins J.A."/>
            <person name="Lebrun M.H."/>
            <person name="Dickman M."/>
        </authorList>
    </citation>
    <scope>NUCLEOTIDE SEQUENCE [LARGE SCALE GENOMIC DNA]</scope>
    <source>
        <strain evidence="3">T4</strain>
    </source>
</reference>
<gene>
    <name evidence="2" type="ORF">BofuT4_uP128520.1</name>
</gene>
<proteinExistence type="predicted"/>
<evidence type="ECO:0000313" key="2">
    <source>
        <dbReference type="EMBL" id="CCD54152.1"/>
    </source>
</evidence>
<accession>G2YRA4</accession>
<dbReference type="AlphaFoldDB" id="G2YRA4"/>
<organism evidence="2 3">
    <name type="scientific">Botryotinia fuckeliana (strain T4)</name>
    <name type="common">Noble rot fungus</name>
    <name type="synonym">Botrytis cinerea</name>
    <dbReference type="NCBI Taxonomy" id="999810"/>
    <lineage>
        <taxon>Eukaryota</taxon>
        <taxon>Fungi</taxon>
        <taxon>Dikarya</taxon>
        <taxon>Ascomycota</taxon>
        <taxon>Pezizomycotina</taxon>
        <taxon>Leotiomycetes</taxon>
        <taxon>Helotiales</taxon>
        <taxon>Sclerotiniaceae</taxon>
        <taxon>Botrytis</taxon>
    </lineage>
</organism>
<evidence type="ECO:0000256" key="1">
    <source>
        <dbReference type="SAM" id="SignalP"/>
    </source>
</evidence>
<sequence length="53" mass="6284">MAIFCILYSWLFMEIYFIANEWSGICESTHESAASRFTLLRARAKTREFYATH</sequence>
<dbReference type="EMBL" id="FQ790350">
    <property type="protein sequence ID" value="CCD54152.1"/>
    <property type="molecule type" value="Genomic_DNA"/>
</dbReference>
<evidence type="ECO:0000313" key="3">
    <source>
        <dbReference type="Proteomes" id="UP000008177"/>
    </source>
</evidence>
<name>G2YRA4_BOTF4</name>
<protein>
    <submittedName>
        <fullName evidence="2">Uncharacterized protein</fullName>
    </submittedName>
</protein>
<dbReference type="Proteomes" id="UP000008177">
    <property type="component" value="Unplaced contigs"/>
</dbReference>
<feature type="chain" id="PRO_5003440695" evidence="1">
    <location>
        <begin position="29"/>
        <end position="53"/>
    </location>
</feature>
<keyword evidence="1" id="KW-0732">Signal</keyword>